<dbReference type="PANTHER" id="PTHR30146:SF109">
    <property type="entry name" value="HTH-TYPE TRANSCRIPTIONAL REGULATOR GALS"/>
    <property type="match status" value="1"/>
</dbReference>
<dbReference type="CDD" id="cd06267">
    <property type="entry name" value="PBP1_LacI_sugar_binding-like"/>
    <property type="match status" value="1"/>
</dbReference>
<gene>
    <name evidence="5" type="ORF">EAV92_16130</name>
</gene>
<dbReference type="GO" id="GO:0000976">
    <property type="term" value="F:transcription cis-regulatory region binding"/>
    <property type="evidence" value="ECO:0007669"/>
    <property type="project" value="TreeGrafter"/>
</dbReference>
<evidence type="ECO:0000256" key="3">
    <source>
        <dbReference type="ARBA" id="ARBA00023163"/>
    </source>
</evidence>
<dbReference type="KEGG" id="coh:EAV92_16130"/>
<keyword evidence="2" id="KW-0238">DNA-binding</keyword>
<dbReference type="PROSITE" id="PS50932">
    <property type="entry name" value="HTH_LACI_2"/>
    <property type="match status" value="1"/>
</dbReference>
<proteinExistence type="predicted"/>
<accession>A0A3G3K1D4</accession>
<evidence type="ECO:0000259" key="4">
    <source>
        <dbReference type="PROSITE" id="PS50932"/>
    </source>
</evidence>
<reference evidence="5 6" key="1">
    <citation type="submission" date="2018-10" db="EMBL/GenBank/DDBJ databases">
        <title>Genome Sequence of Cohnella sp.</title>
        <authorList>
            <person name="Srinivasan S."/>
            <person name="Kim M.K."/>
        </authorList>
    </citation>
    <scope>NUCLEOTIDE SEQUENCE [LARGE SCALE GENOMIC DNA]</scope>
    <source>
        <strain evidence="5 6">18JY8-7</strain>
    </source>
</reference>
<protein>
    <submittedName>
        <fullName evidence="5">LacI family transcriptional regulator</fullName>
    </submittedName>
</protein>
<dbReference type="SUPFAM" id="SSF53822">
    <property type="entry name" value="Periplasmic binding protein-like I"/>
    <property type="match status" value="1"/>
</dbReference>
<dbReference type="SMART" id="SM00354">
    <property type="entry name" value="HTH_LACI"/>
    <property type="match status" value="1"/>
</dbReference>
<feature type="domain" description="HTH lacI-type" evidence="4">
    <location>
        <begin position="9"/>
        <end position="49"/>
    </location>
</feature>
<dbReference type="Gene3D" id="1.10.260.40">
    <property type="entry name" value="lambda repressor-like DNA-binding domains"/>
    <property type="match status" value="1"/>
</dbReference>
<keyword evidence="1" id="KW-0805">Transcription regulation</keyword>
<dbReference type="InterPro" id="IPR010982">
    <property type="entry name" value="Lambda_DNA-bd_dom_sf"/>
</dbReference>
<keyword evidence="3" id="KW-0804">Transcription</keyword>
<evidence type="ECO:0000313" key="6">
    <source>
        <dbReference type="Proteomes" id="UP000269097"/>
    </source>
</evidence>
<dbReference type="PANTHER" id="PTHR30146">
    <property type="entry name" value="LACI-RELATED TRANSCRIPTIONAL REPRESSOR"/>
    <property type="match status" value="1"/>
</dbReference>
<evidence type="ECO:0000256" key="1">
    <source>
        <dbReference type="ARBA" id="ARBA00023015"/>
    </source>
</evidence>
<dbReference type="SUPFAM" id="SSF47413">
    <property type="entry name" value="lambda repressor-like DNA-binding domains"/>
    <property type="match status" value="1"/>
</dbReference>
<dbReference type="Gene3D" id="3.40.50.2300">
    <property type="match status" value="2"/>
</dbReference>
<dbReference type="EMBL" id="CP033433">
    <property type="protein sequence ID" value="AYQ73971.1"/>
    <property type="molecule type" value="Genomic_DNA"/>
</dbReference>
<keyword evidence="6" id="KW-1185">Reference proteome</keyword>
<organism evidence="5 6">
    <name type="scientific">Cohnella candidum</name>
    <dbReference type="NCBI Taxonomy" id="2674991"/>
    <lineage>
        <taxon>Bacteria</taxon>
        <taxon>Bacillati</taxon>
        <taxon>Bacillota</taxon>
        <taxon>Bacilli</taxon>
        <taxon>Bacillales</taxon>
        <taxon>Paenibacillaceae</taxon>
        <taxon>Cohnella</taxon>
    </lineage>
</organism>
<dbReference type="InterPro" id="IPR046335">
    <property type="entry name" value="LacI/GalR-like_sensor"/>
</dbReference>
<dbReference type="GO" id="GO:0003700">
    <property type="term" value="F:DNA-binding transcription factor activity"/>
    <property type="evidence" value="ECO:0007669"/>
    <property type="project" value="TreeGrafter"/>
</dbReference>
<dbReference type="Pfam" id="PF13377">
    <property type="entry name" value="Peripla_BP_3"/>
    <property type="match status" value="1"/>
</dbReference>
<dbReference type="PROSITE" id="PS00356">
    <property type="entry name" value="HTH_LACI_1"/>
    <property type="match status" value="1"/>
</dbReference>
<dbReference type="Proteomes" id="UP000269097">
    <property type="component" value="Chromosome"/>
</dbReference>
<dbReference type="AlphaFoldDB" id="A0A3G3K1D4"/>
<sequence length="346" mass="38612">MRRKGATLLKLKEIAAKANVSISTVSRIINNQGNFSEDTRRKVMDIAKEYLKPGATPSKIAGHSYTIAVFVPEVHDFVDNDPASSTDLSHLKEEFESNGHQFLLATHARGAQTGGPSYRLLADNKIDAAIVFDPFVDDKLVHELVARGIPYLVTNGRRYDRSQNYIDYDNRRGAYEVIQYLHRLGHRKIGLIAGPEDHLVSLNRLDGCKDAFRDLGLAWNDRIVLAGAFDPSHGYQAAKQLIGLDRGITALFAFNDILAFGAMKALAELKLKIPKDISLVGFDDLKLSEYMMPPLTTVRRFRYDISGLIVKMLTELITNKTISEVHISLKTELMERESCGEAHAKS</sequence>
<dbReference type="InterPro" id="IPR028082">
    <property type="entry name" value="Peripla_BP_I"/>
</dbReference>
<dbReference type="CDD" id="cd01392">
    <property type="entry name" value="HTH_LacI"/>
    <property type="match status" value="1"/>
</dbReference>
<name>A0A3G3K1D4_9BACL</name>
<evidence type="ECO:0000313" key="5">
    <source>
        <dbReference type="EMBL" id="AYQ73971.1"/>
    </source>
</evidence>
<dbReference type="InterPro" id="IPR000843">
    <property type="entry name" value="HTH_LacI"/>
</dbReference>
<evidence type="ECO:0000256" key="2">
    <source>
        <dbReference type="ARBA" id="ARBA00023125"/>
    </source>
</evidence>
<dbReference type="Pfam" id="PF00356">
    <property type="entry name" value="LacI"/>
    <property type="match status" value="1"/>
</dbReference>